<dbReference type="Proteomes" id="UP000659654">
    <property type="component" value="Unassembled WGS sequence"/>
</dbReference>
<feature type="active site" evidence="14">
    <location>
        <position position="209"/>
    </location>
</feature>
<dbReference type="SMART" id="SM00042">
    <property type="entry name" value="CUB"/>
    <property type="match status" value="1"/>
</dbReference>
<keyword evidence="20" id="KW-1185">Reference proteome</keyword>
<dbReference type="InterPro" id="IPR000884">
    <property type="entry name" value="TSP1_rpt"/>
</dbReference>
<name>A0A7I8WGE3_BURXY</name>
<feature type="region of interest" description="Disordered" evidence="16">
    <location>
        <begin position="532"/>
        <end position="555"/>
    </location>
</feature>
<keyword evidence="9 14" id="KW-0482">Metalloprotease</keyword>
<dbReference type="OrthoDB" id="291007at2759"/>
<dbReference type="GO" id="GO:0008270">
    <property type="term" value="F:zinc ion binding"/>
    <property type="evidence" value="ECO:0007669"/>
    <property type="project" value="UniProtKB-UniRule"/>
</dbReference>
<evidence type="ECO:0000256" key="9">
    <source>
        <dbReference type="ARBA" id="ARBA00023049"/>
    </source>
</evidence>
<dbReference type="Gene3D" id="2.20.100.10">
    <property type="entry name" value="Thrombospondin type-1 (TSP1) repeat"/>
    <property type="match status" value="1"/>
</dbReference>
<proteinExistence type="predicted"/>
<feature type="binding site" evidence="14">
    <location>
        <position position="208"/>
    </location>
    <ligand>
        <name>Zn(2+)</name>
        <dbReference type="ChEBI" id="CHEBI:29105"/>
        <note>catalytic</note>
    </ligand>
</feature>
<dbReference type="CDD" id="cd00041">
    <property type="entry name" value="CUB"/>
    <property type="match status" value="1"/>
</dbReference>
<evidence type="ECO:0000256" key="16">
    <source>
        <dbReference type="SAM" id="MobiDB-lite"/>
    </source>
</evidence>
<dbReference type="GO" id="GO:0004222">
    <property type="term" value="F:metalloendopeptidase activity"/>
    <property type="evidence" value="ECO:0007669"/>
    <property type="project" value="UniProtKB-UniRule"/>
</dbReference>
<dbReference type="GO" id="GO:0006508">
    <property type="term" value="P:proteolysis"/>
    <property type="evidence" value="ECO:0007669"/>
    <property type="project" value="UniProtKB-KW"/>
</dbReference>
<evidence type="ECO:0000256" key="6">
    <source>
        <dbReference type="ARBA" id="ARBA00022729"/>
    </source>
</evidence>
<evidence type="ECO:0000256" key="12">
    <source>
        <dbReference type="PIRNR" id="PIRNR036365"/>
    </source>
</evidence>
<evidence type="ECO:0000256" key="7">
    <source>
        <dbReference type="ARBA" id="ARBA00022801"/>
    </source>
</evidence>
<organism evidence="19 20">
    <name type="scientific">Bursaphelenchus xylophilus</name>
    <name type="common">Pinewood nematode worm</name>
    <name type="synonym">Aphelenchoides xylophilus</name>
    <dbReference type="NCBI Taxonomy" id="6326"/>
    <lineage>
        <taxon>Eukaryota</taxon>
        <taxon>Metazoa</taxon>
        <taxon>Ecdysozoa</taxon>
        <taxon>Nematoda</taxon>
        <taxon>Chromadorea</taxon>
        <taxon>Rhabditida</taxon>
        <taxon>Tylenchina</taxon>
        <taxon>Tylenchomorpha</taxon>
        <taxon>Aphelenchoidea</taxon>
        <taxon>Aphelenchoididae</taxon>
        <taxon>Bursaphelenchus</taxon>
    </lineage>
</organism>
<dbReference type="InterPro" id="IPR006026">
    <property type="entry name" value="Peptidase_Metallo"/>
</dbReference>
<keyword evidence="7 14" id="KW-0378">Hydrolase</keyword>
<keyword evidence="11" id="KW-0325">Glycoprotein</keyword>
<feature type="domain" description="CUB" evidence="17">
    <location>
        <begin position="354"/>
        <end position="468"/>
    </location>
</feature>
<dbReference type="PROSITE" id="PS51864">
    <property type="entry name" value="ASTACIN"/>
    <property type="match status" value="1"/>
</dbReference>
<comment type="caution">
    <text evidence="13">Lacks conserved residue(s) required for the propagation of feature annotation.</text>
</comment>
<feature type="binding site" evidence="14">
    <location>
        <position position="212"/>
    </location>
    <ligand>
        <name>Zn(2+)</name>
        <dbReference type="ChEBI" id="CHEBI:29105"/>
        <note>catalytic</note>
    </ligand>
</feature>
<dbReference type="PROSITE" id="PS50092">
    <property type="entry name" value="TSP1"/>
    <property type="match status" value="1"/>
</dbReference>
<dbReference type="SMART" id="SM00235">
    <property type="entry name" value="ZnMc"/>
    <property type="match status" value="1"/>
</dbReference>
<feature type="region of interest" description="Disordered" evidence="16">
    <location>
        <begin position="49"/>
        <end position="71"/>
    </location>
</feature>
<dbReference type="SMART" id="SM00209">
    <property type="entry name" value="TSP1"/>
    <property type="match status" value="1"/>
</dbReference>
<feature type="chain" id="PRO_5033204306" description="Zinc metalloproteinase" evidence="12 15">
    <location>
        <begin position="25"/>
        <end position="761"/>
    </location>
</feature>
<evidence type="ECO:0000256" key="11">
    <source>
        <dbReference type="ARBA" id="ARBA00023180"/>
    </source>
</evidence>
<keyword evidence="2 12" id="KW-0964">Secreted</keyword>
<dbReference type="AlphaFoldDB" id="A0A7I8WGE3"/>
<keyword evidence="8 14" id="KW-0862">Zinc</keyword>
<dbReference type="InterPro" id="IPR024079">
    <property type="entry name" value="MetalloPept_cat_dom_sf"/>
</dbReference>
<keyword evidence="10" id="KW-1015">Disulfide bond</keyword>
<dbReference type="GO" id="GO:0005576">
    <property type="term" value="C:extracellular region"/>
    <property type="evidence" value="ECO:0007669"/>
    <property type="project" value="UniProtKB-SubCell"/>
</dbReference>
<gene>
    <name evidence="19" type="ORF">BXYJ_LOCUS7709</name>
</gene>
<comment type="cofactor">
    <cofactor evidence="14 15">
        <name>Zn(2+)</name>
        <dbReference type="ChEBI" id="CHEBI:29105"/>
    </cofactor>
    <text evidence="14 15">Binds 1 zinc ion per subunit.</text>
</comment>
<dbReference type="SUPFAM" id="SSF55486">
    <property type="entry name" value="Metalloproteases ('zincins'), catalytic domain"/>
    <property type="match status" value="1"/>
</dbReference>
<dbReference type="SMR" id="A0A7I8WGE3"/>
<dbReference type="PIRSF" id="PIRSF036365">
    <property type="entry name" value="Astacin_nematoda"/>
    <property type="match status" value="1"/>
</dbReference>
<evidence type="ECO:0000256" key="13">
    <source>
        <dbReference type="PROSITE-ProRule" id="PRU00059"/>
    </source>
</evidence>
<evidence type="ECO:0000256" key="4">
    <source>
        <dbReference type="ARBA" id="ARBA00022670"/>
    </source>
</evidence>
<dbReference type="PROSITE" id="PS01180">
    <property type="entry name" value="CUB"/>
    <property type="match status" value="1"/>
</dbReference>
<dbReference type="PRINTS" id="PR00480">
    <property type="entry name" value="ASTACIN"/>
</dbReference>
<dbReference type="SUPFAM" id="SSF49854">
    <property type="entry name" value="Spermadhesin, CUB domain"/>
    <property type="match status" value="1"/>
</dbReference>
<evidence type="ECO:0000256" key="2">
    <source>
        <dbReference type="ARBA" id="ARBA00022525"/>
    </source>
</evidence>
<dbReference type="Gene3D" id="2.60.120.290">
    <property type="entry name" value="Spermadhesin, CUB domain"/>
    <property type="match status" value="1"/>
</dbReference>
<feature type="signal peptide" evidence="12 15">
    <location>
        <begin position="1"/>
        <end position="24"/>
    </location>
</feature>
<dbReference type="CDD" id="cd04280">
    <property type="entry name" value="ZnMc_astacin_like"/>
    <property type="match status" value="1"/>
</dbReference>
<comment type="subcellular location">
    <subcellularLocation>
        <location evidence="1 12">Secreted</location>
    </subcellularLocation>
</comment>
<evidence type="ECO:0000259" key="18">
    <source>
        <dbReference type="PROSITE" id="PS51864"/>
    </source>
</evidence>
<comment type="caution">
    <text evidence="19">The sequence shown here is derived from an EMBL/GenBank/DDBJ whole genome shotgun (WGS) entry which is preliminary data.</text>
</comment>
<dbReference type="Pfam" id="PF00431">
    <property type="entry name" value="CUB"/>
    <property type="match status" value="1"/>
</dbReference>
<evidence type="ECO:0000256" key="10">
    <source>
        <dbReference type="ARBA" id="ARBA00023157"/>
    </source>
</evidence>
<evidence type="ECO:0000256" key="14">
    <source>
        <dbReference type="PROSITE-ProRule" id="PRU01211"/>
    </source>
</evidence>
<dbReference type="InterPro" id="IPR035914">
    <property type="entry name" value="Sperma_CUB_dom_sf"/>
</dbReference>
<keyword evidence="3" id="KW-0245">EGF-like domain</keyword>
<feature type="binding site" evidence="14">
    <location>
        <position position="218"/>
    </location>
    <ligand>
        <name>Zn(2+)</name>
        <dbReference type="ChEBI" id="CHEBI:29105"/>
        <note>catalytic</note>
    </ligand>
</feature>
<sequence length="761" mass="84576">MRVGGAHKSFVLALIALCLTVSHAKRTKKAGSKTLQRINSLINEHINKTLPQFDTPSLPPPKLNPNARRHPDELSVNDPEDFFQGDVELSDRQATIIEQDLLEKLGRANARRKRKVGRESVYKRWDTKRPISYEFAESIPEPTKQRIREALGLWERNTCIRFLENGPDVDRLEFYDGGGCSSFVGRAGGTQGVSIATPGCDVAGIIAHEVGHALGIFHEQARPDQDRNIRVHYDNIPVSRWNNFYPIGNDQADVFGLPYDAGSVMHYGPGGFAINPYHATISVLDANWQSTIGQRVGPSFLDYQAINKAYKCTEHCPPINCKNGGYPNPHNCKKCKCPVGLAGARCADVQFSVCGGALKASTNKLQIQSPNYPLPFPQGMDCNWLIRAPKGGKIYLQFVDEFNFECIDTCDASYVEVKLKKDFRMTGYRFCCSQAPSQTLVADSEQMVVLHRGMGQVSAGFRALIWSDKDPDESEKSQITSTSRPLFTLPFTTTMRTTTTTAEPERPIETTRGMEKIEEVEFKPEIVQPTRFRTSPPLFTTTTTTLRPTTATTTTTEPPLTEIYEKKTTISLLPGEIDQFLGGALGPDENLEKIDEENEKEKEFTLFPTLLPTFPNVFGMTTVPPSSVEVHSTETPEEVTAPDGAECACGPWSEWIAPCTQMCGGCGKRTRTRPCRSEKCRREEKRTCNFDVCPKGTNFLWTNGEFHFLFDGCCFGSFNNGNGVCSGIEQEKNGGVVQLLLNLLKAGDEPDGTKRRTFVPD</sequence>
<dbReference type="Gene3D" id="3.40.390.10">
    <property type="entry name" value="Collagenase (Catalytic Domain)"/>
    <property type="match status" value="1"/>
</dbReference>
<dbReference type="InterPro" id="IPR036383">
    <property type="entry name" value="TSP1_rpt_sf"/>
</dbReference>
<evidence type="ECO:0000259" key="17">
    <source>
        <dbReference type="PROSITE" id="PS01180"/>
    </source>
</evidence>
<protein>
    <recommendedName>
        <fullName evidence="12">Zinc metalloproteinase</fullName>
    </recommendedName>
</protein>
<accession>A0A7I8WGE3</accession>
<dbReference type="EMBL" id="CAJFCV020000003">
    <property type="protein sequence ID" value="CAG9111314.1"/>
    <property type="molecule type" value="Genomic_DNA"/>
</dbReference>
<dbReference type="GO" id="GO:0018996">
    <property type="term" value="P:molting cycle, collagen and cuticulin-based cuticle"/>
    <property type="evidence" value="ECO:0007669"/>
    <property type="project" value="InterPro"/>
</dbReference>
<evidence type="ECO:0000256" key="3">
    <source>
        <dbReference type="ARBA" id="ARBA00022536"/>
    </source>
</evidence>
<reference evidence="19" key="1">
    <citation type="submission" date="2020-09" db="EMBL/GenBank/DDBJ databases">
        <authorList>
            <person name="Kikuchi T."/>
        </authorList>
    </citation>
    <scope>NUCLEOTIDE SEQUENCE</scope>
    <source>
        <strain evidence="19">Ka4C1</strain>
    </source>
</reference>
<evidence type="ECO:0000256" key="1">
    <source>
        <dbReference type="ARBA" id="ARBA00004613"/>
    </source>
</evidence>
<dbReference type="InterPro" id="IPR001506">
    <property type="entry name" value="Peptidase_M12A"/>
</dbReference>
<dbReference type="EMBL" id="CAJFDI010000003">
    <property type="protein sequence ID" value="CAD5222898.1"/>
    <property type="molecule type" value="Genomic_DNA"/>
</dbReference>
<evidence type="ECO:0000256" key="5">
    <source>
        <dbReference type="ARBA" id="ARBA00022723"/>
    </source>
</evidence>
<evidence type="ECO:0000256" key="8">
    <source>
        <dbReference type="ARBA" id="ARBA00022833"/>
    </source>
</evidence>
<feature type="domain" description="Peptidase M12A" evidence="18">
    <location>
        <begin position="114"/>
        <end position="313"/>
    </location>
</feature>
<dbReference type="InterPro" id="IPR034035">
    <property type="entry name" value="Astacin-like_dom"/>
</dbReference>
<keyword evidence="4 14" id="KW-0645">Protease</keyword>
<keyword evidence="5 14" id="KW-0479">Metal-binding</keyword>
<evidence type="ECO:0000313" key="19">
    <source>
        <dbReference type="EMBL" id="CAD5222898.1"/>
    </source>
</evidence>
<evidence type="ECO:0000256" key="15">
    <source>
        <dbReference type="RuleBase" id="RU361183"/>
    </source>
</evidence>
<dbReference type="InterPro" id="IPR000859">
    <property type="entry name" value="CUB_dom"/>
</dbReference>
<dbReference type="Proteomes" id="UP000582659">
    <property type="component" value="Unassembled WGS sequence"/>
</dbReference>
<keyword evidence="6 12" id="KW-0732">Signal</keyword>
<dbReference type="PANTHER" id="PTHR10127:SF810">
    <property type="entry name" value="ZINC METALLOPROTEINASE NAS-38"/>
    <property type="match status" value="1"/>
</dbReference>
<dbReference type="Pfam" id="PF01400">
    <property type="entry name" value="Astacin"/>
    <property type="match status" value="1"/>
</dbReference>
<evidence type="ECO:0000313" key="20">
    <source>
        <dbReference type="Proteomes" id="UP000659654"/>
    </source>
</evidence>
<dbReference type="PANTHER" id="PTHR10127">
    <property type="entry name" value="DISCOIDIN, CUB, EGF, LAMININ , AND ZINC METALLOPROTEASE DOMAIN CONTAINING"/>
    <property type="match status" value="1"/>
</dbReference>
<dbReference type="InterPro" id="IPR017050">
    <property type="entry name" value="Metallopeptidase_nem"/>
</dbReference>